<evidence type="ECO:0000256" key="1">
    <source>
        <dbReference type="ARBA" id="ARBA00004141"/>
    </source>
</evidence>
<feature type="transmembrane region" description="Helical" evidence="5">
    <location>
        <begin position="166"/>
        <end position="187"/>
    </location>
</feature>
<dbReference type="Proteomes" id="UP000825935">
    <property type="component" value="Chromosome 37"/>
</dbReference>
<evidence type="ECO:0000256" key="3">
    <source>
        <dbReference type="ARBA" id="ARBA00022989"/>
    </source>
</evidence>
<feature type="transmembrane region" description="Helical" evidence="5">
    <location>
        <begin position="126"/>
        <end position="145"/>
    </location>
</feature>
<feature type="transmembrane region" description="Helical" evidence="5">
    <location>
        <begin position="319"/>
        <end position="341"/>
    </location>
</feature>
<feature type="transmembrane region" description="Helical" evidence="5">
    <location>
        <begin position="290"/>
        <end position="307"/>
    </location>
</feature>
<dbReference type="EMBL" id="CM035442">
    <property type="protein sequence ID" value="KAH7280263.1"/>
    <property type="molecule type" value="Genomic_DNA"/>
</dbReference>
<dbReference type="OrthoDB" id="196103at2759"/>
<protein>
    <recommendedName>
        <fullName evidence="8">UNC93-like protein 1</fullName>
    </recommendedName>
</protein>
<feature type="transmembrane region" description="Helical" evidence="5">
    <location>
        <begin position="103"/>
        <end position="120"/>
    </location>
</feature>
<dbReference type="PANTHER" id="PTHR23294">
    <property type="entry name" value="ET TRANSLATION PRODUCT-RELATED"/>
    <property type="match status" value="1"/>
</dbReference>
<feature type="transmembrane region" description="Helical" evidence="5">
    <location>
        <begin position="429"/>
        <end position="450"/>
    </location>
</feature>
<dbReference type="OMA" id="AYWFMGA"/>
<comment type="caution">
    <text evidence="6">The sequence shown here is derived from an EMBL/GenBank/DDBJ whole genome shotgun (WGS) entry which is preliminary data.</text>
</comment>
<name>A0A8T2Q9Q2_CERRI</name>
<dbReference type="PANTHER" id="PTHR23294:SF59">
    <property type="entry name" value="UNC93-LIKE PROTEIN C922.05C"/>
    <property type="match status" value="1"/>
</dbReference>
<evidence type="ECO:0000256" key="2">
    <source>
        <dbReference type="ARBA" id="ARBA00022692"/>
    </source>
</evidence>
<evidence type="ECO:0000256" key="5">
    <source>
        <dbReference type="SAM" id="Phobius"/>
    </source>
</evidence>
<comment type="subcellular location">
    <subcellularLocation>
        <location evidence="1">Membrane</location>
        <topology evidence="1">Multi-pass membrane protein</topology>
    </subcellularLocation>
</comment>
<gene>
    <name evidence="6" type="ORF">KP509_37G058300</name>
</gene>
<evidence type="ECO:0008006" key="8">
    <source>
        <dbReference type="Google" id="ProtNLM"/>
    </source>
</evidence>
<dbReference type="InterPro" id="IPR036259">
    <property type="entry name" value="MFS_trans_sf"/>
</dbReference>
<dbReference type="Pfam" id="PF05978">
    <property type="entry name" value="UNC-93"/>
    <property type="match status" value="1"/>
</dbReference>
<dbReference type="EMBL" id="CM035442">
    <property type="protein sequence ID" value="KAH7280266.1"/>
    <property type="molecule type" value="Genomic_DNA"/>
</dbReference>
<dbReference type="AlphaFoldDB" id="A0A8T2Q9Q2"/>
<evidence type="ECO:0000313" key="7">
    <source>
        <dbReference type="Proteomes" id="UP000825935"/>
    </source>
</evidence>
<keyword evidence="2 5" id="KW-0812">Transmembrane</keyword>
<keyword evidence="7" id="KW-1185">Reference proteome</keyword>
<feature type="transmembrane region" description="Helical" evidence="5">
    <location>
        <begin position="199"/>
        <end position="217"/>
    </location>
</feature>
<dbReference type="SUPFAM" id="SSF103473">
    <property type="entry name" value="MFS general substrate transporter"/>
    <property type="match status" value="1"/>
</dbReference>
<dbReference type="InterPro" id="IPR010291">
    <property type="entry name" value="Ion_channel_UNC-93"/>
</dbReference>
<feature type="transmembrane region" description="Helical" evidence="5">
    <location>
        <begin position="252"/>
        <end position="270"/>
    </location>
</feature>
<dbReference type="InterPro" id="IPR051617">
    <property type="entry name" value="UNC-93-like_regulator"/>
</dbReference>
<dbReference type="Gene3D" id="1.20.1250.20">
    <property type="entry name" value="MFS general substrate transporter like domains"/>
    <property type="match status" value="1"/>
</dbReference>
<feature type="transmembrane region" description="Helical" evidence="5">
    <location>
        <begin position="38"/>
        <end position="58"/>
    </location>
</feature>
<keyword evidence="4 5" id="KW-0472">Membrane</keyword>
<keyword evidence="3 5" id="KW-1133">Transmembrane helix</keyword>
<feature type="transmembrane region" description="Helical" evidence="5">
    <location>
        <begin position="361"/>
        <end position="389"/>
    </location>
</feature>
<dbReference type="GO" id="GO:0016020">
    <property type="term" value="C:membrane"/>
    <property type="evidence" value="ECO:0007669"/>
    <property type="project" value="UniProtKB-SubCell"/>
</dbReference>
<proteinExistence type="predicted"/>
<feature type="transmembrane region" description="Helical" evidence="5">
    <location>
        <begin position="78"/>
        <end position="96"/>
    </location>
</feature>
<dbReference type="CDD" id="cd06178">
    <property type="entry name" value="MFS_unc93-like"/>
    <property type="match status" value="1"/>
</dbReference>
<sequence length="483" mass="53123">MSPCAEKSSVSVCEGNRTGGKSSLQKWTWFSKYYKTPLFQISLIGFICFCCPGMFNALNGMGAGGQEDPSAADKGLTALYATFAVFGLLGGGIYNLLGPNITLFFGCSFYILYVGSFLYYNHHSNQAFVITAGALLGMGAGLLWAGQGAMMTSYPTPERKGMYISIFWSIFNLGGVLGGFIPFLLNYHSDHGSVNDQTYIAFMCIMVLGTVLTLVLAKPESVIRDDGTHASSSQYPDVRSEVFHVLMLFLDWRMLLLAPACFASNFFYSYQFNNVNGVLFNVRTRAFNNVFYWGAQMLGSVVIGYILDHGHKRRKIRGMIGCSLLFIISAGIWGGGLANQLGYGRTNPPPYKLDFKLGSAYAGPFVLYFSYGLLDAMFQTLCYWMIGALANDARVLSRYSGFYKGVQSAGAAVAWYTDNKGFSYLGELILNWSLMGASFPLFYILLILAVKDADPSVLAKETGNIQKTVMSEEIDNRNKSDMP</sequence>
<evidence type="ECO:0000256" key="4">
    <source>
        <dbReference type="ARBA" id="ARBA00023136"/>
    </source>
</evidence>
<accession>A0A8T2Q9Q2</accession>
<organism evidence="6 7">
    <name type="scientific">Ceratopteris richardii</name>
    <name type="common">Triangle waterfern</name>
    <dbReference type="NCBI Taxonomy" id="49495"/>
    <lineage>
        <taxon>Eukaryota</taxon>
        <taxon>Viridiplantae</taxon>
        <taxon>Streptophyta</taxon>
        <taxon>Embryophyta</taxon>
        <taxon>Tracheophyta</taxon>
        <taxon>Polypodiopsida</taxon>
        <taxon>Polypodiidae</taxon>
        <taxon>Polypodiales</taxon>
        <taxon>Pteridineae</taxon>
        <taxon>Pteridaceae</taxon>
        <taxon>Parkerioideae</taxon>
        <taxon>Ceratopteris</taxon>
    </lineage>
</organism>
<reference evidence="6" key="1">
    <citation type="submission" date="2021-08" db="EMBL/GenBank/DDBJ databases">
        <title>WGS assembly of Ceratopteris richardii.</title>
        <authorList>
            <person name="Marchant D.B."/>
            <person name="Chen G."/>
            <person name="Jenkins J."/>
            <person name="Shu S."/>
            <person name="Leebens-Mack J."/>
            <person name="Grimwood J."/>
            <person name="Schmutz J."/>
            <person name="Soltis P."/>
            <person name="Soltis D."/>
            <person name="Chen Z.-H."/>
        </authorList>
    </citation>
    <scope>NUCLEOTIDE SEQUENCE</scope>
    <source>
        <strain evidence="6">Whitten #5841</strain>
        <tissue evidence="6">Leaf</tissue>
    </source>
</reference>
<evidence type="ECO:0000313" key="6">
    <source>
        <dbReference type="EMBL" id="KAH7280263.1"/>
    </source>
</evidence>